<gene>
    <name evidence="5" type="ORF">S03H2_52734</name>
</gene>
<accession>X1IQI9</accession>
<dbReference type="SUPFAM" id="SSF53756">
    <property type="entry name" value="UDP-Glycosyltransferase/glycogen phosphorylase"/>
    <property type="match status" value="1"/>
</dbReference>
<dbReference type="PANTHER" id="PTHR43174">
    <property type="entry name" value="UDP-N-ACETYLGLUCOSAMINE 2-EPIMERASE"/>
    <property type="match status" value="1"/>
</dbReference>
<evidence type="ECO:0000259" key="4">
    <source>
        <dbReference type="Pfam" id="PF02350"/>
    </source>
</evidence>
<dbReference type="NCBIfam" id="TIGR00236">
    <property type="entry name" value="wecB"/>
    <property type="match status" value="1"/>
</dbReference>
<dbReference type="InterPro" id="IPR029767">
    <property type="entry name" value="WecB-like"/>
</dbReference>
<name>X1IQI9_9ZZZZ</name>
<reference evidence="5" key="1">
    <citation type="journal article" date="2014" name="Front. Microbiol.">
        <title>High frequency of phylogenetically diverse reductive dehalogenase-homologous genes in deep subseafloor sedimentary metagenomes.</title>
        <authorList>
            <person name="Kawai M."/>
            <person name="Futagami T."/>
            <person name="Toyoda A."/>
            <person name="Takaki Y."/>
            <person name="Nishi S."/>
            <person name="Hori S."/>
            <person name="Arai W."/>
            <person name="Tsubouchi T."/>
            <person name="Morono Y."/>
            <person name="Uchiyama I."/>
            <person name="Ito T."/>
            <person name="Fujiyama A."/>
            <person name="Inagaki F."/>
            <person name="Takami H."/>
        </authorList>
    </citation>
    <scope>NUCLEOTIDE SEQUENCE</scope>
    <source>
        <strain evidence="5">Expedition CK06-06</strain>
    </source>
</reference>
<dbReference type="AlphaFoldDB" id="X1IQI9"/>
<dbReference type="Pfam" id="PF02350">
    <property type="entry name" value="Epimerase_2"/>
    <property type="match status" value="1"/>
</dbReference>
<dbReference type="EMBL" id="BARU01033521">
    <property type="protein sequence ID" value="GAH68389.1"/>
    <property type="molecule type" value="Genomic_DNA"/>
</dbReference>
<sequence>GHIEAGLRTHNKYYPFPEEVNRHLTSVLTDFHFTPTKKSCENLLSEGVKREDIFISGNTVIDSLFLMIKENYIFREPLLKDKKMFDKKIILMTMHRRENWGEPLRKTCRAINKIIDEYPDVSVIFPLHKNPEIRRNVKGILQNKKDILLLDTLDYDDMINLMSKSYIMLTDSGGIQEEGPSLGKPVLVLRDETERPEAVEAGVVKLIGTNEERIYREVVTLLDNRDKYREMSKNINPYGDGKASERIVKKILYNFNLI</sequence>
<evidence type="ECO:0000256" key="3">
    <source>
        <dbReference type="ARBA" id="ARBA00038858"/>
    </source>
</evidence>
<dbReference type="GO" id="GO:0008761">
    <property type="term" value="F:UDP-N-acetylglucosamine 2-epimerase activity"/>
    <property type="evidence" value="ECO:0007669"/>
    <property type="project" value="UniProtKB-EC"/>
</dbReference>
<proteinExistence type="inferred from homology"/>
<protein>
    <recommendedName>
        <fullName evidence="3">UDP-N-acetylglucosamine 2-epimerase (non-hydrolyzing)</fullName>
        <ecNumber evidence="3">5.1.3.14</ecNumber>
    </recommendedName>
</protein>
<evidence type="ECO:0000256" key="2">
    <source>
        <dbReference type="ARBA" id="ARBA00038209"/>
    </source>
</evidence>
<evidence type="ECO:0000256" key="1">
    <source>
        <dbReference type="ARBA" id="ARBA00023235"/>
    </source>
</evidence>
<dbReference type="PANTHER" id="PTHR43174:SF2">
    <property type="entry name" value="UDP-N-ACETYLGLUCOSAMINE 2-EPIMERASE"/>
    <property type="match status" value="1"/>
</dbReference>
<comment type="caution">
    <text evidence="5">The sequence shown here is derived from an EMBL/GenBank/DDBJ whole genome shotgun (WGS) entry which is preliminary data.</text>
</comment>
<keyword evidence="1" id="KW-0413">Isomerase</keyword>
<feature type="non-terminal residue" evidence="5">
    <location>
        <position position="258"/>
    </location>
</feature>
<dbReference type="Gene3D" id="3.40.50.2000">
    <property type="entry name" value="Glycogen Phosphorylase B"/>
    <property type="match status" value="2"/>
</dbReference>
<comment type="similarity">
    <text evidence="2">Belongs to the UDP-N-acetylglucosamine 2-epimerase family.</text>
</comment>
<organism evidence="5">
    <name type="scientific">marine sediment metagenome</name>
    <dbReference type="NCBI Taxonomy" id="412755"/>
    <lineage>
        <taxon>unclassified sequences</taxon>
        <taxon>metagenomes</taxon>
        <taxon>ecological metagenomes</taxon>
    </lineage>
</organism>
<evidence type="ECO:0000313" key="5">
    <source>
        <dbReference type="EMBL" id="GAH68389.1"/>
    </source>
</evidence>
<dbReference type="InterPro" id="IPR003331">
    <property type="entry name" value="UDP_GlcNAc_Epimerase_2_dom"/>
</dbReference>
<feature type="domain" description="UDP-N-acetylglucosamine 2-epimerase" evidence="4">
    <location>
        <begin position="1"/>
        <end position="251"/>
    </location>
</feature>
<dbReference type="CDD" id="cd03786">
    <property type="entry name" value="GTB_UDP-GlcNAc_2-Epimerase"/>
    <property type="match status" value="1"/>
</dbReference>
<feature type="non-terminal residue" evidence="5">
    <location>
        <position position="1"/>
    </location>
</feature>
<dbReference type="EC" id="5.1.3.14" evidence="3"/>